<evidence type="ECO:0000256" key="6">
    <source>
        <dbReference type="ARBA" id="ARBA00023303"/>
    </source>
</evidence>
<keyword evidence="9" id="KW-0732">Signal</keyword>
<dbReference type="InterPro" id="IPR013821">
    <property type="entry name" value="K_chnl_volt-dep_KCNQ_C"/>
</dbReference>
<dbReference type="OrthoDB" id="8879391at2759"/>
<dbReference type="InterPro" id="IPR003937">
    <property type="entry name" value="K_chnl_volt-dep_KCNQ"/>
</dbReference>
<dbReference type="EMBL" id="CAJOBC010000622">
    <property type="protein sequence ID" value="CAF3608056.1"/>
    <property type="molecule type" value="Genomic_DNA"/>
</dbReference>
<keyword evidence="2" id="KW-0813">Transport</keyword>
<dbReference type="Pfam" id="PF03520">
    <property type="entry name" value="KCNQ_channel"/>
    <property type="match status" value="1"/>
</dbReference>
<keyword evidence="3" id="KW-0472">Membrane</keyword>
<gene>
    <name evidence="11" type="ORF">GPM918_LOCUS4574</name>
    <name evidence="12" type="ORF">SRO942_LOCUS4575</name>
</gene>
<keyword evidence="4" id="KW-0630">Potassium</keyword>
<evidence type="ECO:0000313" key="11">
    <source>
        <dbReference type="EMBL" id="CAF0821600.1"/>
    </source>
</evidence>
<evidence type="ECO:0000256" key="4">
    <source>
        <dbReference type="ARBA" id="ARBA00022958"/>
    </source>
</evidence>
<evidence type="ECO:0000313" key="12">
    <source>
        <dbReference type="EMBL" id="CAF3608056.1"/>
    </source>
</evidence>
<keyword evidence="5" id="KW-0406">Ion transport</keyword>
<dbReference type="PANTHER" id="PTHR47735">
    <property type="entry name" value="POTASSIUM VOLTAGE-GATED CHANNEL SUBFAMILY KQT MEMBER 4"/>
    <property type="match status" value="1"/>
</dbReference>
<evidence type="ECO:0000256" key="2">
    <source>
        <dbReference type="ARBA" id="ARBA00022448"/>
    </source>
</evidence>
<organism evidence="11 13">
    <name type="scientific">Didymodactylos carnosus</name>
    <dbReference type="NCBI Taxonomy" id="1234261"/>
    <lineage>
        <taxon>Eukaryota</taxon>
        <taxon>Metazoa</taxon>
        <taxon>Spiralia</taxon>
        <taxon>Gnathifera</taxon>
        <taxon>Rotifera</taxon>
        <taxon>Eurotatoria</taxon>
        <taxon>Bdelloidea</taxon>
        <taxon>Philodinida</taxon>
        <taxon>Philodinidae</taxon>
        <taxon>Didymodactylos</taxon>
    </lineage>
</organism>
<evidence type="ECO:0000256" key="3">
    <source>
        <dbReference type="ARBA" id="ARBA00022475"/>
    </source>
</evidence>
<accession>A0A813U6N3</accession>
<feature type="region of interest" description="Disordered" evidence="8">
    <location>
        <begin position="105"/>
        <end position="132"/>
    </location>
</feature>
<feature type="domain" description="Potassium channel voltage dependent KCNQ C-terminal" evidence="10">
    <location>
        <begin position="148"/>
        <end position="256"/>
    </location>
</feature>
<comment type="subcellular location">
    <subcellularLocation>
        <location evidence="1">Cell membrane</location>
        <topology evidence="1">Multi-pass membrane protein</topology>
    </subcellularLocation>
</comment>
<keyword evidence="13" id="KW-1185">Reference proteome</keyword>
<protein>
    <recommendedName>
        <fullName evidence="10">Potassium channel voltage dependent KCNQ C-terminal domain-containing protein</fullName>
    </recommendedName>
</protein>
<evidence type="ECO:0000256" key="1">
    <source>
        <dbReference type="ARBA" id="ARBA00004651"/>
    </source>
</evidence>
<proteinExistence type="predicted"/>
<reference evidence="11" key="1">
    <citation type="submission" date="2021-02" db="EMBL/GenBank/DDBJ databases">
        <authorList>
            <person name="Nowell W R."/>
        </authorList>
    </citation>
    <scope>NUCLEOTIDE SEQUENCE</scope>
</reference>
<evidence type="ECO:0000256" key="5">
    <source>
        <dbReference type="ARBA" id="ARBA00023065"/>
    </source>
</evidence>
<feature type="signal peptide" evidence="9">
    <location>
        <begin position="1"/>
        <end position="17"/>
    </location>
</feature>
<sequence>MVIALMFLIVGAYLVYLIETPIQIENYNGSFRSIADAIWWALITVIQEKKRDEALSRLVPAAASVIRNWWRYKCTFHEDKYSSTWKVFKLIRRRVNDLMPANVEHQQLQRQSKSNRRYITEPGSAPPMSKRQENPFYQSSIRHKSITSVHDLPTRYVAAIKIIRLLKYSSACRKFQQAKRPIDIKDVVHEHTQINHRLSIMLNDVQRRIDLALGTTKLAGFLSNEEKRQQSLSARIEKVEMLTSHLESNLDYLEQLTRSLAQKSTT</sequence>
<dbReference type="Proteomes" id="UP000663829">
    <property type="component" value="Unassembled WGS sequence"/>
</dbReference>
<name>A0A813U6N3_9BILA</name>
<dbReference type="AlphaFoldDB" id="A0A813U6N3"/>
<evidence type="ECO:0000313" key="13">
    <source>
        <dbReference type="Proteomes" id="UP000663829"/>
    </source>
</evidence>
<dbReference type="GO" id="GO:0005249">
    <property type="term" value="F:voltage-gated potassium channel activity"/>
    <property type="evidence" value="ECO:0007669"/>
    <property type="project" value="InterPro"/>
</dbReference>
<feature type="chain" id="PRO_5035597769" description="Potassium channel voltage dependent KCNQ C-terminal domain-containing protein" evidence="9">
    <location>
        <begin position="18"/>
        <end position="266"/>
    </location>
</feature>
<keyword evidence="6" id="KW-0407">Ion channel</keyword>
<keyword evidence="3" id="KW-1003">Cell membrane</keyword>
<dbReference type="Proteomes" id="UP000681722">
    <property type="component" value="Unassembled WGS sequence"/>
</dbReference>
<dbReference type="Gene3D" id="1.10.287.70">
    <property type="match status" value="1"/>
</dbReference>
<evidence type="ECO:0000256" key="8">
    <source>
        <dbReference type="SAM" id="MobiDB-lite"/>
    </source>
</evidence>
<comment type="catalytic activity">
    <reaction evidence="7">
        <text>K(+)(in) = K(+)(out)</text>
        <dbReference type="Rhea" id="RHEA:29463"/>
        <dbReference type="ChEBI" id="CHEBI:29103"/>
    </reaction>
</comment>
<comment type="caution">
    <text evidence="11">The sequence shown here is derived from an EMBL/GenBank/DDBJ whole genome shotgun (WGS) entry which is preliminary data.</text>
</comment>
<evidence type="ECO:0000256" key="7">
    <source>
        <dbReference type="ARBA" id="ARBA00034430"/>
    </source>
</evidence>
<evidence type="ECO:0000256" key="9">
    <source>
        <dbReference type="SAM" id="SignalP"/>
    </source>
</evidence>
<dbReference type="EMBL" id="CAJNOQ010000622">
    <property type="protein sequence ID" value="CAF0821600.1"/>
    <property type="molecule type" value="Genomic_DNA"/>
</dbReference>
<dbReference type="GO" id="GO:0008076">
    <property type="term" value="C:voltage-gated potassium channel complex"/>
    <property type="evidence" value="ECO:0007669"/>
    <property type="project" value="TreeGrafter"/>
</dbReference>
<evidence type="ECO:0000259" key="10">
    <source>
        <dbReference type="Pfam" id="PF03520"/>
    </source>
</evidence>